<dbReference type="Proteomes" id="UP000008311">
    <property type="component" value="Unassembled WGS sequence"/>
</dbReference>
<evidence type="ECO:0000313" key="2">
    <source>
        <dbReference type="Proteomes" id="UP000008311"/>
    </source>
</evidence>
<dbReference type="InParanoid" id="B9TCP3"/>
<organism evidence="1 2">
    <name type="scientific">Ricinus communis</name>
    <name type="common">Castor bean</name>
    <dbReference type="NCBI Taxonomy" id="3988"/>
    <lineage>
        <taxon>Eukaryota</taxon>
        <taxon>Viridiplantae</taxon>
        <taxon>Streptophyta</taxon>
        <taxon>Embryophyta</taxon>
        <taxon>Tracheophyta</taxon>
        <taxon>Spermatophyta</taxon>
        <taxon>Magnoliopsida</taxon>
        <taxon>eudicotyledons</taxon>
        <taxon>Gunneridae</taxon>
        <taxon>Pentapetalae</taxon>
        <taxon>rosids</taxon>
        <taxon>fabids</taxon>
        <taxon>Malpighiales</taxon>
        <taxon>Euphorbiaceae</taxon>
        <taxon>Acalyphoideae</taxon>
        <taxon>Acalypheae</taxon>
        <taxon>Ricinus</taxon>
    </lineage>
</organism>
<dbReference type="AlphaFoldDB" id="B9TCP3"/>
<proteinExistence type="predicted"/>
<dbReference type="EMBL" id="EQ977457">
    <property type="protein sequence ID" value="EEF26372.1"/>
    <property type="molecule type" value="Genomic_DNA"/>
</dbReference>
<accession>B9TCP3</accession>
<gene>
    <name evidence="1" type="ORF">RCOM_1822090</name>
</gene>
<name>B9TCP3_RICCO</name>
<reference evidence="2" key="1">
    <citation type="journal article" date="2010" name="Nat. Biotechnol.">
        <title>Draft genome sequence of the oilseed species Ricinus communis.</title>
        <authorList>
            <person name="Chan A.P."/>
            <person name="Crabtree J."/>
            <person name="Zhao Q."/>
            <person name="Lorenzi H."/>
            <person name="Orvis J."/>
            <person name="Puiu D."/>
            <person name="Melake-Berhan A."/>
            <person name="Jones K.M."/>
            <person name="Redman J."/>
            <person name="Chen G."/>
            <person name="Cahoon E.B."/>
            <person name="Gedil M."/>
            <person name="Stanke M."/>
            <person name="Haas B.J."/>
            <person name="Wortman J.R."/>
            <person name="Fraser-Liggett C.M."/>
            <person name="Ravel J."/>
            <person name="Rabinowicz P.D."/>
        </authorList>
    </citation>
    <scope>NUCLEOTIDE SEQUENCE [LARGE SCALE GENOMIC DNA]</scope>
    <source>
        <strain evidence="2">cv. Hale</strain>
    </source>
</reference>
<sequence length="127" mass="14236">MDAHPFRKLHCCLFRGLHRPRAPVARDRQIAQKTESQHLLNEAERGVVAGDFMFDDIVGEAIGMNAGRFSIDAAAIKGEAGERHQPALLRSKDRAYALILIISGYNLSCIIEDFREKFGVLNKFLRG</sequence>
<protein>
    <submittedName>
        <fullName evidence="1">Uncharacterized protein</fullName>
    </submittedName>
</protein>
<keyword evidence="2" id="KW-1185">Reference proteome</keyword>
<evidence type="ECO:0000313" key="1">
    <source>
        <dbReference type="EMBL" id="EEF26372.1"/>
    </source>
</evidence>